<dbReference type="InterPro" id="IPR052173">
    <property type="entry name" value="Beta-lactam_resp_regulator"/>
</dbReference>
<keyword evidence="2" id="KW-1133">Transmembrane helix</keyword>
<protein>
    <submittedName>
        <fullName evidence="4">M56 family metallopeptidase</fullName>
    </submittedName>
</protein>
<gene>
    <name evidence="4" type="ORF">EII38_04715</name>
</gene>
<dbReference type="Pfam" id="PF05569">
    <property type="entry name" value="Peptidase_M56"/>
    <property type="match status" value="1"/>
</dbReference>
<feature type="transmembrane region" description="Helical" evidence="2">
    <location>
        <begin position="6"/>
        <end position="27"/>
    </location>
</feature>
<feature type="compositionally biased region" description="Low complexity" evidence="1">
    <location>
        <begin position="415"/>
        <end position="433"/>
    </location>
</feature>
<dbReference type="Proteomes" id="UP000281771">
    <property type="component" value="Unassembled WGS sequence"/>
</dbReference>
<name>A0A3P1VCV9_9STRE</name>
<feature type="compositionally biased region" description="Acidic residues" evidence="1">
    <location>
        <begin position="459"/>
        <end position="478"/>
    </location>
</feature>
<dbReference type="InterPro" id="IPR008756">
    <property type="entry name" value="Peptidase_M56"/>
</dbReference>
<dbReference type="RefSeq" id="WP_124776469.1">
    <property type="nucleotide sequence ID" value="NZ_RQZA01000003.1"/>
</dbReference>
<sequence length="478" mass="53584">MQGFITTVLSISLITSILILLLSLIFNLLKTKISPKVQYWTWVLLFVGLLVPFRPTFGSGLIQLSHTTATTNQPLQETVATAVQSKPDLLSDILGLPWWTILATMWLIGILVYLGKHALSYYQFRKLVKRWGTDIQDLHILEHFFDIKERFGIKKDLKLIHYPAGHSPMMTGFRHIKVLLPETDYTDEELELIFEHELTHYLHRDIYVNLLGILVTSLHWFNPIVRLAYKEIQEAGEIYCDYDVLQKRDAHYRAFYGETIITMIDKKQKQPIALTTCFYSNKFSLKRRITMIMNHQLPKRLLSTGLLVLIPISLLLSGSIFASTTQSAKLPTGQESHTTLTPETATDTALAAAGLNPNQVKQIKLVKDKDYYQIAFQTDTEAFVSQVRLTDGSIIGVERSSIKSKQASSDEQETQAPPTSPASETTPAAQAEPAPAPQPAPVPVATPVPQPAVNPIPATEDEDGDDDSDDDTSDDLQD</sequence>
<feature type="transmembrane region" description="Helical" evidence="2">
    <location>
        <begin position="39"/>
        <end position="57"/>
    </location>
</feature>
<keyword evidence="2" id="KW-0812">Transmembrane</keyword>
<proteinExistence type="predicted"/>
<keyword evidence="2" id="KW-0472">Membrane</keyword>
<dbReference type="AlphaFoldDB" id="A0A3P1VCV9"/>
<dbReference type="CDD" id="cd07341">
    <property type="entry name" value="M56_BlaR1_MecR1_like"/>
    <property type="match status" value="1"/>
</dbReference>
<comment type="caution">
    <text evidence="4">The sequence shown here is derived from an EMBL/GenBank/DDBJ whole genome shotgun (WGS) entry which is preliminary data.</text>
</comment>
<evidence type="ECO:0000313" key="4">
    <source>
        <dbReference type="EMBL" id="RRD31527.1"/>
    </source>
</evidence>
<organism evidence="4 5">
    <name type="scientific">Streptococcus minor</name>
    <dbReference type="NCBI Taxonomy" id="229549"/>
    <lineage>
        <taxon>Bacteria</taxon>
        <taxon>Bacillati</taxon>
        <taxon>Bacillota</taxon>
        <taxon>Bacilli</taxon>
        <taxon>Lactobacillales</taxon>
        <taxon>Streptococcaceae</taxon>
        <taxon>Streptococcus</taxon>
    </lineage>
</organism>
<dbReference type="STRING" id="1123309.GCA_000377005_00492"/>
<dbReference type="PANTHER" id="PTHR34978:SF3">
    <property type="entry name" value="SLR0241 PROTEIN"/>
    <property type="match status" value="1"/>
</dbReference>
<dbReference type="EMBL" id="RQZA01000003">
    <property type="protein sequence ID" value="RRD31527.1"/>
    <property type="molecule type" value="Genomic_DNA"/>
</dbReference>
<evidence type="ECO:0000256" key="1">
    <source>
        <dbReference type="SAM" id="MobiDB-lite"/>
    </source>
</evidence>
<evidence type="ECO:0000256" key="2">
    <source>
        <dbReference type="SAM" id="Phobius"/>
    </source>
</evidence>
<feature type="transmembrane region" description="Helical" evidence="2">
    <location>
        <begin position="96"/>
        <end position="115"/>
    </location>
</feature>
<evidence type="ECO:0000313" key="5">
    <source>
        <dbReference type="Proteomes" id="UP000281771"/>
    </source>
</evidence>
<reference evidence="4 5" key="1">
    <citation type="submission" date="2018-11" db="EMBL/GenBank/DDBJ databases">
        <title>Genomes From Bacteria Associated with the Canine Oral Cavity: a Test Case for Automated Genome-Based Taxonomic Assignment.</title>
        <authorList>
            <person name="Coil D.A."/>
            <person name="Jospin G."/>
            <person name="Darling A.E."/>
            <person name="Wallis C."/>
            <person name="Davis I.J."/>
            <person name="Harris S."/>
            <person name="Eisen J.A."/>
            <person name="Holcombe L.J."/>
            <person name="O'Flynn C."/>
        </authorList>
    </citation>
    <scope>NUCLEOTIDE SEQUENCE [LARGE SCALE GENOMIC DNA]</scope>
    <source>
        <strain evidence="4 5">OH4621_COT-116</strain>
    </source>
</reference>
<dbReference type="PANTHER" id="PTHR34978">
    <property type="entry name" value="POSSIBLE SENSOR-TRANSDUCER PROTEIN BLAR"/>
    <property type="match status" value="1"/>
</dbReference>
<feature type="domain" description="Peptidase M56" evidence="3">
    <location>
        <begin position="7"/>
        <end position="292"/>
    </location>
</feature>
<feature type="region of interest" description="Disordered" evidence="1">
    <location>
        <begin position="401"/>
        <end position="478"/>
    </location>
</feature>
<evidence type="ECO:0000259" key="3">
    <source>
        <dbReference type="Pfam" id="PF05569"/>
    </source>
</evidence>
<feature type="compositionally biased region" description="Pro residues" evidence="1">
    <location>
        <begin position="434"/>
        <end position="454"/>
    </location>
</feature>
<accession>A0A3P1VCV9</accession>
<feature type="transmembrane region" description="Helical" evidence="2">
    <location>
        <begin position="301"/>
        <end position="322"/>
    </location>
</feature>
<keyword evidence="5" id="KW-1185">Reference proteome</keyword>